<evidence type="ECO:0000313" key="1">
    <source>
        <dbReference type="EMBL" id="GLR67452.1"/>
    </source>
</evidence>
<evidence type="ECO:0000313" key="2">
    <source>
        <dbReference type="Proteomes" id="UP001156641"/>
    </source>
</evidence>
<name>A0ABQ6A844_9PROT</name>
<proteinExistence type="predicted"/>
<keyword evidence="2" id="KW-1185">Reference proteome</keyword>
<dbReference type="Proteomes" id="UP001156641">
    <property type="component" value="Unassembled WGS sequence"/>
</dbReference>
<comment type="caution">
    <text evidence="1">The sequence shown here is derived from an EMBL/GenBank/DDBJ whole genome shotgun (WGS) entry which is preliminary data.</text>
</comment>
<organism evidence="1 2">
    <name type="scientific">Acidocella aquatica</name>
    <dbReference type="NCBI Taxonomy" id="1922313"/>
    <lineage>
        <taxon>Bacteria</taxon>
        <taxon>Pseudomonadati</taxon>
        <taxon>Pseudomonadota</taxon>
        <taxon>Alphaproteobacteria</taxon>
        <taxon>Acetobacterales</taxon>
        <taxon>Acidocellaceae</taxon>
        <taxon>Acidocella</taxon>
    </lineage>
</organism>
<protein>
    <submittedName>
        <fullName evidence="1">Uncharacterized protein</fullName>
    </submittedName>
</protein>
<dbReference type="EMBL" id="BSOS01000066">
    <property type="protein sequence ID" value="GLR67452.1"/>
    <property type="molecule type" value="Genomic_DNA"/>
</dbReference>
<gene>
    <name evidence="1" type="ORF">GCM10010909_21330</name>
</gene>
<sequence>MGYDAANEFGVIVLKPGIKLKSAVCDTEVLVIKAGGAGVVSCGGAPLVEARTGGKGAVDPAFADGTKMGKRYTDAAGTLELLCIKPGTGSLALDGVALHLKDAKPLPSSD</sequence>
<accession>A0ABQ6A844</accession>
<reference evidence="2" key="1">
    <citation type="journal article" date="2019" name="Int. J. Syst. Evol. Microbiol.">
        <title>The Global Catalogue of Microorganisms (GCM) 10K type strain sequencing project: providing services to taxonomists for standard genome sequencing and annotation.</title>
        <authorList>
            <consortium name="The Broad Institute Genomics Platform"/>
            <consortium name="The Broad Institute Genome Sequencing Center for Infectious Disease"/>
            <person name="Wu L."/>
            <person name="Ma J."/>
        </authorList>
    </citation>
    <scope>NUCLEOTIDE SEQUENCE [LARGE SCALE GENOMIC DNA]</scope>
    <source>
        <strain evidence="2">NBRC 112502</strain>
    </source>
</reference>